<evidence type="ECO:0000313" key="2">
    <source>
        <dbReference type="EMBL" id="RDH14136.1"/>
    </source>
</evidence>
<feature type="compositionally biased region" description="Polar residues" evidence="1">
    <location>
        <begin position="1"/>
        <end position="13"/>
    </location>
</feature>
<gene>
    <name evidence="2" type="ORF">M747DRAFT_291030</name>
</gene>
<sequence length="122" mass="13097">MSNPSISLASFNTPKARLDGDNPLAGCSGSPHGEDNPWYKTTQKRTECGCQGCPILETSKFILGRDVWSGPAAGMPLTGAQQIPAIPSVDIPRKWSASPRAKRQSKQDKSGGWEVAKQDLTE</sequence>
<protein>
    <submittedName>
        <fullName evidence="2">Uncharacterized protein</fullName>
    </submittedName>
</protein>
<feature type="region of interest" description="Disordered" evidence="1">
    <location>
        <begin position="1"/>
        <end position="36"/>
    </location>
</feature>
<name>A0A370BF92_ASPNG</name>
<feature type="region of interest" description="Disordered" evidence="1">
    <location>
        <begin position="88"/>
        <end position="122"/>
    </location>
</feature>
<accession>A0A370BF92</accession>
<organism evidence="2 3">
    <name type="scientific">Aspergillus niger ATCC 13496</name>
    <dbReference type="NCBI Taxonomy" id="1353008"/>
    <lineage>
        <taxon>Eukaryota</taxon>
        <taxon>Fungi</taxon>
        <taxon>Dikarya</taxon>
        <taxon>Ascomycota</taxon>
        <taxon>Pezizomycotina</taxon>
        <taxon>Eurotiomycetes</taxon>
        <taxon>Eurotiomycetidae</taxon>
        <taxon>Eurotiales</taxon>
        <taxon>Aspergillaceae</taxon>
        <taxon>Aspergillus</taxon>
        <taxon>Aspergillus subgen. Circumdati</taxon>
    </lineage>
</organism>
<reference evidence="2 3" key="1">
    <citation type="submission" date="2018-07" db="EMBL/GenBank/DDBJ databases">
        <title>Section-level genome sequencing of Aspergillus section Nigri to investigate inter- and intra-species variation.</title>
        <authorList>
            <consortium name="DOE Joint Genome Institute"/>
            <person name="Vesth T.C."/>
            <person name="Nybo J.L."/>
            <person name="Theobald S."/>
            <person name="Frisvad J.C."/>
            <person name="Larsen T.O."/>
            <person name="Nielsen K.F."/>
            <person name="Hoof J.B."/>
            <person name="Brandl J."/>
            <person name="Salamov A."/>
            <person name="Riley R."/>
            <person name="Gladden J.M."/>
            <person name="Phatale P."/>
            <person name="Nielsen M.T."/>
            <person name="Lyhne E.K."/>
            <person name="Kogle M.E."/>
            <person name="Strasser K."/>
            <person name="McDonnell E."/>
            <person name="Barry K."/>
            <person name="Clum A."/>
            <person name="Chen C."/>
            <person name="Nolan M."/>
            <person name="Sandor L."/>
            <person name="Kuo A."/>
            <person name="Lipzen A."/>
            <person name="Hainaut M."/>
            <person name="Drula E."/>
            <person name="Tsang A."/>
            <person name="Magnuson J.K."/>
            <person name="Henrissat B."/>
            <person name="Wiebenga A."/>
            <person name="Simmons B.A."/>
            <person name="Makela M.R."/>
            <person name="De vries R.P."/>
            <person name="Grigoriev I.V."/>
            <person name="Mortensen U.H."/>
            <person name="Baker S.E."/>
            <person name="Andersen M.R."/>
        </authorList>
    </citation>
    <scope>NUCLEOTIDE SEQUENCE [LARGE SCALE GENOMIC DNA]</scope>
    <source>
        <strain evidence="2 3">ATCC 13496</strain>
    </source>
</reference>
<dbReference type="EMBL" id="KZ851980">
    <property type="protein sequence ID" value="RDH14136.1"/>
    <property type="molecule type" value="Genomic_DNA"/>
</dbReference>
<dbReference type="VEuPathDB" id="FungiDB:M747DRAFT_291030"/>
<dbReference type="Proteomes" id="UP000253845">
    <property type="component" value="Unassembled WGS sequence"/>
</dbReference>
<evidence type="ECO:0000256" key="1">
    <source>
        <dbReference type="SAM" id="MobiDB-lite"/>
    </source>
</evidence>
<feature type="compositionally biased region" description="Basic and acidic residues" evidence="1">
    <location>
        <begin position="105"/>
        <end position="122"/>
    </location>
</feature>
<evidence type="ECO:0000313" key="3">
    <source>
        <dbReference type="Proteomes" id="UP000253845"/>
    </source>
</evidence>
<dbReference type="AlphaFoldDB" id="A0A370BF92"/>
<proteinExistence type="predicted"/>